<organism evidence="1 2">
    <name type="scientific">Meloidogyne enterolobii</name>
    <name type="common">Root-knot nematode worm</name>
    <name type="synonym">Meloidogyne mayaguensis</name>
    <dbReference type="NCBI Taxonomy" id="390850"/>
    <lineage>
        <taxon>Eukaryota</taxon>
        <taxon>Metazoa</taxon>
        <taxon>Ecdysozoa</taxon>
        <taxon>Nematoda</taxon>
        <taxon>Chromadorea</taxon>
        <taxon>Rhabditida</taxon>
        <taxon>Tylenchina</taxon>
        <taxon>Tylenchomorpha</taxon>
        <taxon>Tylenchoidea</taxon>
        <taxon>Meloidogynidae</taxon>
        <taxon>Meloidogyninae</taxon>
        <taxon>Meloidogyne</taxon>
    </lineage>
</organism>
<sequence length="131" mass="14533">MSPLQINGYKEDYVIKDNENSSDMSKDDFQQTTFQSTSGGWRSFELDNTEGINGDWEQNSDYGSSSFSSTIPLSTPMTAEIKSEIDSRLGEVLQGDVAIFSISAKQNAGVKKSVNWLINALKSRSKEIFQS</sequence>
<evidence type="ECO:0000313" key="1">
    <source>
        <dbReference type="EMBL" id="CAK5081259.1"/>
    </source>
</evidence>
<keyword evidence="2" id="KW-1185">Reference proteome</keyword>
<name>A0ACB0ZQ73_MELEN</name>
<accession>A0ACB0ZQ73</accession>
<gene>
    <name evidence="1" type="ORF">MENTE1834_LOCUS28480</name>
</gene>
<protein>
    <submittedName>
        <fullName evidence="1">Uncharacterized protein</fullName>
    </submittedName>
</protein>
<comment type="caution">
    <text evidence="1">The sequence shown here is derived from an EMBL/GenBank/DDBJ whole genome shotgun (WGS) entry which is preliminary data.</text>
</comment>
<evidence type="ECO:0000313" key="2">
    <source>
        <dbReference type="Proteomes" id="UP001497535"/>
    </source>
</evidence>
<dbReference type="Proteomes" id="UP001497535">
    <property type="component" value="Unassembled WGS sequence"/>
</dbReference>
<proteinExistence type="predicted"/>
<reference evidence="1" key="1">
    <citation type="submission" date="2023-11" db="EMBL/GenBank/DDBJ databases">
        <authorList>
            <person name="Poullet M."/>
        </authorList>
    </citation>
    <scope>NUCLEOTIDE SEQUENCE</scope>
    <source>
        <strain evidence="1">E1834</strain>
    </source>
</reference>
<dbReference type="EMBL" id="CAVMJV010000043">
    <property type="protein sequence ID" value="CAK5081259.1"/>
    <property type="molecule type" value="Genomic_DNA"/>
</dbReference>